<organism evidence="10 11">
    <name type="scientific">Oculimacula yallundae</name>
    <dbReference type="NCBI Taxonomy" id="86028"/>
    <lineage>
        <taxon>Eukaryota</taxon>
        <taxon>Fungi</taxon>
        <taxon>Dikarya</taxon>
        <taxon>Ascomycota</taxon>
        <taxon>Pezizomycotina</taxon>
        <taxon>Leotiomycetes</taxon>
        <taxon>Helotiales</taxon>
        <taxon>Ploettnerulaceae</taxon>
        <taxon>Oculimacula</taxon>
    </lineage>
</organism>
<feature type="domain" description="ABC transporter" evidence="8">
    <location>
        <begin position="395"/>
        <end position="632"/>
    </location>
</feature>
<feature type="domain" description="ABC transporter" evidence="8">
    <location>
        <begin position="1164"/>
        <end position="1416"/>
    </location>
</feature>
<gene>
    <name evidence="10" type="ORF">VTL71DRAFT_7541</name>
</gene>
<dbReference type="Gene3D" id="1.20.1560.10">
    <property type="entry name" value="ABC transporter type 1, transmembrane domain"/>
    <property type="match status" value="2"/>
</dbReference>
<dbReference type="SUPFAM" id="SSF90123">
    <property type="entry name" value="ABC transporter transmembrane region"/>
    <property type="match status" value="2"/>
</dbReference>
<sequence length="1449" mass="158879">MAVLSYRSSLSIDSVHDISIQMPATGDDLDDSTAELRRLSTVDATSGKPSWRSLFVFTTRKHSLAIAIAVISSFFSALLKPASAIFFGRIFSIFTKFGSGSLDGHDTLVQITQWCIALVGLGGAAWFIESTFLASWMIFGELQAKSVREQLFVGMLDKEMEWYDLRQDGIGSLLIRIQTQIRELQMGVSQPMGFLVYEMFGALAALGLAFYYSWKLSLVIFATFPVAGLLFYLVSMQLGPAIEAQKRELTKASKYANTAITAINTVKAYNGQDQEVWQYYDTIKKVAASYLIQARCNAAQFGITKFLMVGLFVQGFWFGLVLVKQGVDPGAIFTTFYACLAAMQGLETVLPQWLVLKKGMSAGHTLKAIMIQVKNGRVVTSADGSLRPDSCIGDIEVEGVSFAYPANIQQNVLKDADFFFPAGETTFIVGSSGSGKSTLSNLLMKYYEPTQGEILVDGNPVSTLDSAWLRQNITLVQQQSVLFNETVLQNIEFGGTQPAARRDILQATRTADLEQTLRELPEGLHTVVGSNGKSLSGGQQQRIAIARARLRDAPIVILDESTSALDQTSREKVSKTIRDWRKSKTTIVITHDVSQIMDDEYVYVLEHGVVVQEGYRKNLAEKKHGTFASFLPEAQTPDLDSMFSGIRRNSEPSSPSCLISPIGTFDERVPQYEGYFSKFLGIQQSNPSGHTRTIATPTIALGDGAAQANALRASKIWATPSTPIEEGIFQSFRSSEPNRPEAGPKELAILLPKGPQRPSPVLTQTPAMPERSALRTSKHRIRPPAINTSVPARPVAQSPIELSIQPPQASETSLTPSVERKPASLKRILGTIWPTLKWKDRFVLCFGFATALIVAGGMPAFAYVFAKLLQVYYEPINQDAQALRWALSLLAIAIVDGLATFCSHYALEYSGQAWVNTLRVEALKRIMAQPRSWFDKDRNSPSRLNECLDRNAEEMRNLIGRFSGPIFTTFWMLLSSIVWAFIISWKLTLVAIACGPVIYVVTRTFNWVSGKWEDKSNHDSDITSSIFTETFANIRVVRALTLEDHFKEKHNQATANTYKTGIFRSIYSGTLFGLVDALSYMVTAVVFYYGAMIVTRREIPVSSILEVANLLLFGIANAVSMLNLVPQINTSRTTATHMLYLANLPLNGSHETTGMIRLANPFPITFNNLSFTYPGRPKTLSGISLTLKAGSCTALIGSSGSGKSTIASLLLGLYSPNAPSPDQPPPLTINNIPMHECNITTLRSFIAFVPQQPLLFPSSVLSNITYGLAEGSPFANIEAASHAAEEAGIHEFIMSLPNGYATLIGEGGMGLSGGQAQRIAIARALVRRPKVLILDEATSALDAISAEAVRDTVRRLLERGREAGEGGMAVLLISHGVEMMKIAREVVVIENGRVVERGGFDELKRKGGAFSRLIGVKVPERGELARDMTPVKGVGRNRESWAWLRKSSV</sequence>
<evidence type="ECO:0000256" key="6">
    <source>
        <dbReference type="ARBA" id="ARBA00023136"/>
    </source>
</evidence>
<dbReference type="CDD" id="cd18577">
    <property type="entry name" value="ABC_6TM_Pgp_ABCB1_D1_like"/>
    <property type="match status" value="1"/>
</dbReference>
<dbReference type="SMART" id="SM00382">
    <property type="entry name" value="AAA"/>
    <property type="match status" value="2"/>
</dbReference>
<dbReference type="SUPFAM" id="SSF52540">
    <property type="entry name" value="P-loop containing nucleoside triphosphate hydrolases"/>
    <property type="match status" value="2"/>
</dbReference>
<dbReference type="EMBL" id="JAZHXI010000019">
    <property type="protein sequence ID" value="KAL2061268.1"/>
    <property type="molecule type" value="Genomic_DNA"/>
</dbReference>
<feature type="domain" description="ABC transmembrane type-1" evidence="9">
    <location>
        <begin position="846"/>
        <end position="1130"/>
    </location>
</feature>
<feature type="transmembrane region" description="Helical" evidence="7">
    <location>
        <begin position="303"/>
        <end position="323"/>
    </location>
</feature>
<dbReference type="PROSITE" id="PS00211">
    <property type="entry name" value="ABC_TRANSPORTER_1"/>
    <property type="match status" value="1"/>
</dbReference>
<dbReference type="InterPro" id="IPR003439">
    <property type="entry name" value="ABC_transporter-like_ATP-bd"/>
</dbReference>
<feature type="transmembrane region" description="Helical" evidence="7">
    <location>
        <begin position="111"/>
        <end position="139"/>
    </location>
</feature>
<dbReference type="PANTHER" id="PTHR43394">
    <property type="entry name" value="ATP-DEPENDENT PERMEASE MDL1, MITOCHONDRIAL"/>
    <property type="match status" value="1"/>
</dbReference>
<keyword evidence="2 7" id="KW-0812">Transmembrane</keyword>
<dbReference type="PANTHER" id="PTHR43394:SF15">
    <property type="entry name" value="ALPHA-FACTOR-TRANSPORTING ATPASE"/>
    <property type="match status" value="1"/>
</dbReference>
<dbReference type="PROSITE" id="PS50929">
    <property type="entry name" value="ABC_TM1F"/>
    <property type="match status" value="2"/>
</dbReference>
<dbReference type="InterPro" id="IPR027417">
    <property type="entry name" value="P-loop_NTPase"/>
</dbReference>
<dbReference type="InterPro" id="IPR003593">
    <property type="entry name" value="AAA+_ATPase"/>
</dbReference>
<feature type="transmembrane region" description="Helical" evidence="7">
    <location>
        <begin position="1107"/>
        <end position="1125"/>
    </location>
</feature>
<keyword evidence="11" id="KW-1185">Reference proteome</keyword>
<dbReference type="Gene3D" id="3.40.50.300">
    <property type="entry name" value="P-loop containing nucleotide triphosphate hydrolases"/>
    <property type="match status" value="2"/>
</dbReference>
<evidence type="ECO:0000256" key="7">
    <source>
        <dbReference type="SAM" id="Phobius"/>
    </source>
</evidence>
<keyword evidence="4" id="KW-0067">ATP-binding</keyword>
<accession>A0ABR4BX06</accession>
<feature type="transmembrane region" description="Helical" evidence="7">
    <location>
        <begin position="885"/>
        <end position="907"/>
    </location>
</feature>
<proteinExistence type="predicted"/>
<dbReference type="InterPro" id="IPR017871">
    <property type="entry name" value="ABC_transporter-like_CS"/>
</dbReference>
<evidence type="ECO:0000259" key="9">
    <source>
        <dbReference type="PROSITE" id="PS50929"/>
    </source>
</evidence>
<dbReference type="InterPro" id="IPR011527">
    <property type="entry name" value="ABC1_TM_dom"/>
</dbReference>
<evidence type="ECO:0000256" key="4">
    <source>
        <dbReference type="ARBA" id="ARBA00022840"/>
    </source>
</evidence>
<dbReference type="Proteomes" id="UP001595075">
    <property type="component" value="Unassembled WGS sequence"/>
</dbReference>
<evidence type="ECO:0000256" key="5">
    <source>
        <dbReference type="ARBA" id="ARBA00022989"/>
    </source>
</evidence>
<dbReference type="Pfam" id="PF00664">
    <property type="entry name" value="ABC_membrane"/>
    <property type="match status" value="2"/>
</dbReference>
<keyword evidence="6 7" id="KW-0472">Membrane</keyword>
<comment type="subcellular location">
    <subcellularLocation>
        <location evidence="1">Membrane</location>
        <topology evidence="1">Multi-pass membrane protein</topology>
    </subcellularLocation>
</comment>
<dbReference type="CDD" id="cd18578">
    <property type="entry name" value="ABC_6TM_Pgp_ABCB1_D2_like"/>
    <property type="match status" value="1"/>
</dbReference>
<evidence type="ECO:0000313" key="11">
    <source>
        <dbReference type="Proteomes" id="UP001595075"/>
    </source>
</evidence>
<evidence type="ECO:0000256" key="2">
    <source>
        <dbReference type="ARBA" id="ARBA00022692"/>
    </source>
</evidence>
<evidence type="ECO:0000313" key="10">
    <source>
        <dbReference type="EMBL" id="KAL2061268.1"/>
    </source>
</evidence>
<feature type="transmembrane region" description="Helical" evidence="7">
    <location>
        <begin position="1077"/>
        <end position="1095"/>
    </location>
</feature>
<evidence type="ECO:0000256" key="3">
    <source>
        <dbReference type="ARBA" id="ARBA00022741"/>
    </source>
</evidence>
<keyword evidence="3" id="KW-0547">Nucleotide-binding</keyword>
<name>A0ABR4BX06_9HELO</name>
<dbReference type="Pfam" id="PF00005">
    <property type="entry name" value="ABC_tran"/>
    <property type="match status" value="2"/>
</dbReference>
<dbReference type="PROSITE" id="PS50893">
    <property type="entry name" value="ABC_TRANSPORTER_2"/>
    <property type="match status" value="2"/>
</dbReference>
<feature type="transmembrane region" description="Helical" evidence="7">
    <location>
        <begin position="842"/>
        <end position="865"/>
    </location>
</feature>
<feature type="transmembrane region" description="Helical" evidence="7">
    <location>
        <begin position="970"/>
        <end position="999"/>
    </location>
</feature>
<dbReference type="InterPro" id="IPR039421">
    <property type="entry name" value="Type_1_exporter"/>
</dbReference>
<keyword evidence="5 7" id="KW-1133">Transmembrane helix</keyword>
<reference evidence="10 11" key="1">
    <citation type="journal article" date="2024" name="Commun. Biol.">
        <title>Comparative genomic analysis of thermophilic fungi reveals convergent evolutionary adaptations and gene losses.</title>
        <authorList>
            <person name="Steindorff A.S."/>
            <person name="Aguilar-Pontes M.V."/>
            <person name="Robinson A.J."/>
            <person name="Andreopoulos B."/>
            <person name="LaButti K."/>
            <person name="Kuo A."/>
            <person name="Mondo S."/>
            <person name="Riley R."/>
            <person name="Otillar R."/>
            <person name="Haridas S."/>
            <person name="Lipzen A."/>
            <person name="Grimwood J."/>
            <person name="Schmutz J."/>
            <person name="Clum A."/>
            <person name="Reid I.D."/>
            <person name="Moisan M.C."/>
            <person name="Butler G."/>
            <person name="Nguyen T.T.M."/>
            <person name="Dewar K."/>
            <person name="Conant G."/>
            <person name="Drula E."/>
            <person name="Henrissat B."/>
            <person name="Hansel C."/>
            <person name="Singer S."/>
            <person name="Hutchinson M.I."/>
            <person name="de Vries R.P."/>
            <person name="Natvig D.O."/>
            <person name="Powell A.J."/>
            <person name="Tsang A."/>
            <person name="Grigoriev I.V."/>
        </authorList>
    </citation>
    <scope>NUCLEOTIDE SEQUENCE [LARGE SCALE GENOMIC DNA]</scope>
    <source>
        <strain evidence="10 11">CBS 494.80</strain>
    </source>
</reference>
<feature type="transmembrane region" description="Helical" evidence="7">
    <location>
        <begin position="64"/>
        <end position="91"/>
    </location>
</feature>
<dbReference type="InterPro" id="IPR036640">
    <property type="entry name" value="ABC1_TM_sf"/>
</dbReference>
<feature type="transmembrane region" description="Helical" evidence="7">
    <location>
        <begin position="218"/>
        <end position="238"/>
    </location>
</feature>
<feature type="domain" description="ABC transmembrane type-1" evidence="9">
    <location>
        <begin position="67"/>
        <end position="358"/>
    </location>
</feature>
<evidence type="ECO:0000256" key="1">
    <source>
        <dbReference type="ARBA" id="ARBA00004141"/>
    </source>
</evidence>
<feature type="transmembrane region" description="Helical" evidence="7">
    <location>
        <begin position="192"/>
        <end position="212"/>
    </location>
</feature>
<comment type="caution">
    <text evidence="10">The sequence shown here is derived from an EMBL/GenBank/DDBJ whole genome shotgun (WGS) entry which is preliminary data.</text>
</comment>
<protein>
    <submittedName>
        <fullName evidence="10">Uncharacterized protein</fullName>
    </submittedName>
</protein>
<evidence type="ECO:0000259" key="8">
    <source>
        <dbReference type="PROSITE" id="PS50893"/>
    </source>
</evidence>